<proteinExistence type="predicted"/>
<dbReference type="PRINTS" id="PR01071">
    <property type="entry name" value="ACOABIOTINCC"/>
</dbReference>
<dbReference type="GO" id="GO:0003989">
    <property type="term" value="F:acetyl-CoA carboxylase activity"/>
    <property type="evidence" value="ECO:0007669"/>
    <property type="project" value="InterPro"/>
</dbReference>
<keyword evidence="3" id="KW-0444">Lipid biosynthesis</keyword>
<feature type="region of interest" description="Disordered" evidence="4">
    <location>
        <begin position="1"/>
        <end position="21"/>
    </location>
</feature>
<dbReference type="AlphaFoldDB" id="A0A7J5UT15"/>
<dbReference type="RefSeq" id="WP_152359756.1">
    <property type="nucleotide sequence ID" value="NZ_WHJE01000009.1"/>
</dbReference>
<evidence type="ECO:0000313" key="7">
    <source>
        <dbReference type="Proteomes" id="UP000451860"/>
    </source>
</evidence>
<dbReference type="OrthoDB" id="9811735at2"/>
<dbReference type="GO" id="GO:0006633">
    <property type="term" value="P:fatty acid biosynthetic process"/>
    <property type="evidence" value="ECO:0007669"/>
    <property type="project" value="UniProtKB-UniPathway"/>
</dbReference>
<feature type="non-terminal residue" evidence="6">
    <location>
        <position position="1"/>
    </location>
</feature>
<evidence type="ECO:0000256" key="4">
    <source>
        <dbReference type="SAM" id="MobiDB-lite"/>
    </source>
</evidence>
<dbReference type="Pfam" id="PF00364">
    <property type="entry name" value="Biotin_lipoyl"/>
    <property type="match status" value="1"/>
</dbReference>
<keyword evidence="2 3" id="KW-0092">Biotin</keyword>
<evidence type="ECO:0000256" key="2">
    <source>
        <dbReference type="ARBA" id="ARBA00023267"/>
    </source>
</evidence>
<keyword evidence="7" id="KW-1185">Reference proteome</keyword>
<dbReference type="InterPro" id="IPR000089">
    <property type="entry name" value="Biotin_lipoyl"/>
</dbReference>
<dbReference type="Gene3D" id="2.40.50.100">
    <property type="match status" value="1"/>
</dbReference>
<dbReference type="PANTHER" id="PTHR45266">
    <property type="entry name" value="OXALOACETATE DECARBOXYLASE ALPHA CHAIN"/>
    <property type="match status" value="1"/>
</dbReference>
<feature type="domain" description="Lipoyl-binding" evidence="5">
    <location>
        <begin position="32"/>
        <end position="108"/>
    </location>
</feature>
<dbReference type="EMBL" id="WHJE01000009">
    <property type="protein sequence ID" value="KAE8765457.1"/>
    <property type="molecule type" value="Genomic_DNA"/>
</dbReference>
<protein>
    <recommendedName>
        <fullName evidence="1 3">Biotin carboxyl carrier protein of acetyl-CoA carboxylase</fullName>
    </recommendedName>
</protein>
<dbReference type="SUPFAM" id="SSF51230">
    <property type="entry name" value="Single hybrid motif"/>
    <property type="match status" value="1"/>
</dbReference>
<comment type="function">
    <text evidence="3">This protein is a component of the acetyl coenzyme A carboxylase complex; first, biotin carboxylase catalyzes the carboxylation of the carrier protein and then the transcarboxylase transfers the carboxyl group to form malonyl-CoA.</text>
</comment>
<dbReference type="UniPathway" id="UPA00094"/>
<evidence type="ECO:0000256" key="1">
    <source>
        <dbReference type="ARBA" id="ARBA00017562"/>
    </source>
</evidence>
<sequence>TAPAPAAPAPAAPAPAAPAPAGLSAHALPPGHVIVKAPMLGTFYRSPRPGEPAFAEVGDIVEADAVLCIIEVMKLMNSVPAGVRGEVAAVFARDGDLVEFDQPLYAIRAAS</sequence>
<dbReference type="CDD" id="cd06850">
    <property type="entry name" value="biotinyl_domain"/>
    <property type="match status" value="1"/>
</dbReference>
<keyword evidence="3" id="KW-0275">Fatty acid biosynthesis</keyword>
<dbReference type="InterPro" id="IPR050709">
    <property type="entry name" value="Biotin_Carboxyl_Carrier/Decarb"/>
</dbReference>
<reference evidence="6 7" key="1">
    <citation type="submission" date="2019-10" db="EMBL/GenBank/DDBJ databases">
        <title>Georgenia wutianyii sp. nov. and Georgenia yuyongxinii sp. nov. isolated from plateau pika (Ochotona curzoniae) in the Qinghai-Tibet plateau of China.</title>
        <authorList>
            <person name="Tian Z."/>
        </authorList>
    </citation>
    <scope>NUCLEOTIDE SEQUENCE [LARGE SCALE GENOMIC DNA]</scope>
    <source>
        <strain evidence="6 7">DSM 21501</strain>
    </source>
</reference>
<dbReference type="GO" id="GO:0009317">
    <property type="term" value="C:acetyl-CoA carboxylase complex"/>
    <property type="evidence" value="ECO:0007669"/>
    <property type="project" value="InterPro"/>
</dbReference>
<dbReference type="InterPro" id="IPR001249">
    <property type="entry name" value="AcCoA_biotinCC"/>
</dbReference>
<name>A0A7J5UT15_9MICO</name>
<feature type="compositionally biased region" description="Pro residues" evidence="4">
    <location>
        <begin position="1"/>
        <end position="18"/>
    </location>
</feature>
<comment type="pathway">
    <text evidence="3">Lipid metabolism; fatty acid biosynthesis.</text>
</comment>
<keyword evidence="3" id="KW-0443">Lipid metabolism</keyword>
<keyword evidence="6" id="KW-0436">Ligase</keyword>
<organism evidence="6 7">
    <name type="scientific">Georgenia thermotolerans</name>
    <dbReference type="NCBI Taxonomy" id="527326"/>
    <lineage>
        <taxon>Bacteria</taxon>
        <taxon>Bacillati</taxon>
        <taxon>Actinomycetota</taxon>
        <taxon>Actinomycetes</taxon>
        <taxon>Micrococcales</taxon>
        <taxon>Bogoriellaceae</taxon>
        <taxon>Georgenia</taxon>
    </lineage>
</organism>
<evidence type="ECO:0000256" key="3">
    <source>
        <dbReference type="RuleBase" id="RU364072"/>
    </source>
</evidence>
<dbReference type="InterPro" id="IPR011053">
    <property type="entry name" value="Single_hybrid_motif"/>
</dbReference>
<evidence type="ECO:0000313" key="6">
    <source>
        <dbReference type="EMBL" id="KAE8765457.1"/>
    </source>
</evidence>
<gene>
    <name evidence="6" type="ORF">GB883_03440</name>
</gene>
<dbReference type="Proteomes" id="UP000451860">
    <property type="component" value="Unassembled WGS sequence"/>
</dbReference>
<keyword evidence="3" id="KW-0276">Fatty acid metabolism</keyword>
<dbReference type="PANTHER" id="PTHR45266:SF3">
    <property type="entry name" value="OXALOACETATE DECARBOXYLASE ALPHA CHAIN"/>
    <property type="match status" value="1"/>
</dbReference>
<comment type="caution">
    <text evidence="6">The sequence shown here is derived from an EMBL/GenBank/DDBJ whole genome shotgun (WGS) entry which is preliminary data.</text>
</comment>
<evidence type="ECO:0000259" key="5">
    <source>
        <dbReference type="PROSITE" id="PS50968"/>
    </source>
</evidence>
<accession>A0A7J5UT15</accession>
<dbReference type="PROSITE" id="PS50968">
    <property type="entry name" value="BIOTINYL_LIPOYL"/>
    <property type="match status" value="1"/>
</dbReference>